<dbReference type="GO" id="GO:0000151">
    <property type="term" value="C:ubiquitin ligase complex"/>
    <property type="evidence" value="ECO:0007669"/>
    <property type="project" value="InterPro"/>
</dbReference>
<evidence type="ECO:0000256" key="5">
    <source>
        <dbReference type="ARBA" id="ARBA00007434"/>
    </source>
</evidence>
<name>A0A6J8D9I8_MYTCO</name>
<dbReference type="Gene3D" id="3.30.40.10">
    <property type="entry name" value="Zinc/RING finger domain, C3HC4 (zinc finger)"/>
    <property type="match status" value="1"/>
</dbReference>
<keyword evidence="12" id="KW-0539">Nucleus</keyword>
<dbReference type="GO" id="GO:0005634">
    <property type="term" value="C:nucleus"/>
    <property type="evidence" value="ECO:0007669"/>
    <property type="project" value="UniProtKB-SubCell"/>
</dbReference>
<comment type="similarity">
    <text evidence="5">Belongs to the ubiquitin conjugation factor E4 family.</text>
</comment>
<dbReference type="InterPro" id="IPR001304">
    <property type="entry name" value="C-type_lectin-like"/>
</dbReference>
<dbReference type="InterPro" id="IPR013083">
    <property type="entry name" value="Znf_RING/FYVE/PHD"/>
</dbReference>
<evidence type="ECO:0000256" key="9">
    <source>
        <dbReference type="ARBA" id="ARBA00022679"/>
    </source>
</evidence>
<dbReference type="PANTHER" id="PTHR13931:SF2">
    <property type="entry name" value="UBIQUITIN CONJUGATION FACTOR E4 B"/>
    <property type="match status" value="1"/>
</dbReference>
<dbReference type="Pfam" id="PF00059">
    <property type="entry name" value="Lectin_C"/>
    <property type="match status" value="1"/>
</dbReference>
<protein>
    <recommendedName>
        <fullName evidence="14">Ubiquitin conjugation factor E4 B</fullName>
        <ecNumber evidence="6">2.3.2.27</ecNumber>
    </recommendedName>
    <alternativeName>
        <fullName evidence="16">RING-type E3 ubiquitin transferase E4 B</fullName>
    </alternativeName>
    <alternativeName>
        <fullName evidence="15">Ubiquitin fusion degradation protein 2</fullName>
    </alternativeName>
</protein>
<feature type="domain" description="U-box" evidence="19">
    <location>
        <begin position="1292"/>
        <end position="1365"/>
    </location>
</feature>
<keyword evidence="20" id="KW-0012">Acyltransferase</keyword>
<evidence type="ECO:0000259" key="19">
    <source>
        <dbReference type="PROSITE" id="PS51698"/>
    </source>
</evidence>
<gene>
    <name evidence="20" type="ORF">MCOR_38335</name>
</gene>
<dbReference type="Pfam" id="PF04564">
    <property type="entry name" value="U-box"/>
    <property type="match status" value="1"/>
</dbReference>
<evidence type="ECO:0000256" key="1">
    <source>
        <dbReference type="ARBA" id="ARBA00000900"/>
    </source>
</evidence>
<dbReference type="UniPathway" id="UPA00143"/>
<keyword evidence="21" id="KW-1185">Reference proteome</keyword>
<dbReference type="GO" id="GO:0005737">
    <property type="term" value="C:cytoplasm"/>
    <property type="evidence" value="ECO:0007669"/>
    <property type="project" value="UniProtKB-SubCell"/>
</dbReference>
<feature type="domain" description="C-type lectin" evidence="18">
    <location>
        <begin position="1458"/>
        <end position="1583"/>
    </location>
</feature>
<dbReference type="OrthoDB" id="20295at2759"/>
<dbReference type="GO" id="GO:0000209">
    <property type="term" value="P:protein polyubiquitination"/>
    <property type="evidence" value="ECO:0007669"/>
    <property type="project" value="TreeGrafter"/>
</dbReference>
<comment type="catalytic activity">
    <reaction evidence="1">
        <text>S-ubiquitinyl-[E2 ubiquitin-conjugating enzyme]-L-cysteine + [acceptor protein]-L-lysine = [E2 ubiquitin-conjugating enzyme]-L-cysteine + N(6)-ubiquitinyl-[acceptor protein]-L-lysine.</text>
        <dbReference type="EC" id="2.3.2.27"/>
    </reaction>
</comment>
<evidence type="ECO:0000256" key="7">
    <source>
        <dbReference type="ARBA" id="ARBA00022490"/>
    </source>
</evidence>
<evidence type="ECO:0000256" key="4">
    <source>
        <dbReference type="ARBA" id="ARBA00004906"/>
    </source>
</evidence>
<keyword evidence="8" id="KW-0597">Phosphoprotein</keyword>
<evidence type="ECO:0000256" key="2">
    <source>
        <dbReference type="ARBA" id="ARBA00004123"/>
    </source>
</evidence>
<evidence type="ECO:0000256" key="11">
    <source>
        <dbReference type="ARBA" id="ARBA00022990"/>
    </source>
</evidence>
<evidence type="ECO:0000256" key="14">
    <source>
        <dbReference type="ARBA" id="ARBA00072779"/>
    </source>
</evidence>
<dbReference type="InterPro" id="IPR016187">
    <property type="entry name" value="CTDL_fold"/>
</dbReference>
<feature type="compositionally biased region" description="Low complexity" evidence="17">
    <location>
        <begin position="1125"/>
        <end position="1140"/>
    </location>
</feature>
<keyword evidence="9 20" id="KW-0808">Transferase</keyword>
<dbReference type="Pfam" id="PF10408">
    <property type="entry name" value="Ufd2P_core"/>
    <property type="match status" value="1"/>
</dbReference>
<accession>A0A6J8D9I8</accession>
<evidence type="ECO:0000256" key="6">
    <source>
        <dbReference type="ARBA" id="ARBA00012483"/>
    </source>
</evidence>
<dbReference type="EMBL" id="CACVKT020006975">
    <property type="protein sequence ID" value="CAC5404558.1"/>
    <property type="molecule type" value="Genomic_DNA"/>
</dbReference>
<dbReference type="CDD" id="cd16658">
    <property type="entry name" value="RING-Ubox_UBE4B"/>
    <property type="match status" value="1"/>
</dbReference>
<evidence type="ECO:0000256" key="15">
    <source>
        <dbReference type="ARBA" id="ARBA00081821"/>
    </source>
</evidence>
<evidence type="ECO:0000256" key="10">
    <source>
        <dbReference type="ARBA" id="ARBA00022786"/>
    </source>
</evidence>
<evidence type="ECO:0000313" key="21">
    <source>
        <dbReference type="Proteomes" id="UP000507470"/>
    </source>
</evidence>
<evidence type="ECO:0000256" key="8">
    <source>
        <dbReference type="ARBA" id="ARBA00022553"/>
    </source>
</evidence>
<reference evidence="20 21" key="1">
    <citation type="submission" date="2020-06" db="EMBL/GenBank/DDBJ databases">
        <authorList>
            <person name="Li R."/>
            <person name="Bekaert M."/>
        </authorList>
    </citation>
    <scope>NUCLEOTIDE SEQUENCE [LARGE SCALE GENOMIC DNA]</scope>
    <source>
        <strain evidence="21">wild</strain>
        <strain evidence="20">Wild</strain>
    </source>
</reference>
<keyword evidence="11" id="KW-0007">Acetylation</keyword>
<dbReference type="GO" id="GO:0034450">
    <property type="term" value="F:ubiquitin-ubiquitin ligase activity"/>
    <property type="evidence" value="ECO:0007669"/>
    <property type="project" value="InterPro"/>
</dbReference>
<organism evidence="20 21">
    <name type="scientific">Mytilus coruscus</name>
    <name type="common">Sea mussel</name>
    <dbReference type="NCBI Taxonomy" id="42192"/>
    <lineage>
        <taxon>Eukaryota</taxon>
        <taxon>Metazoa</taxon>
        <taxon>Spiralia</taxon>
        <taxon>Lophotrochozoa</taxon>
        <taxon>Mollusca</taxon>
        <taxon>Bivalvia</taxon>
        <taxon>Autobranchia</taxon>
        <taxon>Pteriomorphia</taxon>
        <taxon>Mytilida</taxon>
        <taxon>Mytiloidea</taxon>
        <taxon>Mytilidae</taxon>
        <taxon>Mytilinae</taxon>
        <taxon>Mytilus</taxon>
    </lineage>
</organism>
<evidence type="ECO:0000259" key="18">
    <source>
        <dbReference type="PROSITE" id="PS50041"/>
    </source>
</evidence>
<dbReference type="Proteomes" id="UP000507470">
    <property type="component" value="Unassembled WGS sequence"/>
</dbReference>
<dbReference type="EMBL" id="CACVKT020006975">
    <property type="protein sequence ID" value="CAC5404559.1"/>
    <property type="molecule type" value="Genomic_DNA"/>
</dbReference>
<dbReference type="InterPro" id="IPR045132">
    <property type="entry name" value="UBE4"/>
</dbReference>
<comment type="subcellular location">
    <subcellularLocation>
        <location evidence="3">Cytoplasm</location>
    </subcellularLocation>
    <subcellularLocation>
        <location evidence="2">Nucleus</location>
    </subcellularLocation>
</comment>
<evidence type="ECO:0000256" key="17">
    <source>
        <dbReference type="SAM" id="MobiDB-lite"/>
    </source>
</evidence>
<evidence type="ECO:0000313" key="20">
    <source>
        <dbReference type="EMBL" id="CAC5404559.1"/>
    </source>
</evidence>
<dbReference type="GO" id="GO:0006511">
    <property type="term" value="P:ubiquitin-dependent protein catabolic process"/>
    <property type="evidence" value="ECO:0007669"/>
    <property type="project" value="InterPro"/>
</dbReference>
<dbReference type="SMART" id="SM00504">
    <property type="entry name" value="Ubox"/>
    <property type="match status" value="1"/>
</dbReference>
<dbReference type="PROSITE" id="PS50041">
    <property type="entry name" value="C_TYPE_LECTIN_2"/>
    <property type="match status" value="1"/>
</dbReference>
<proteinExistence type="inferred from homology"/>
<dbReference type="FunFam" id="3.30.40.10:FF:000060">
    <property type="entry name" value="ubiquitin conjugation factor E4 B"/>
    <property type="match status" value="1"/>
</dbReference>
<dbReference type="EC" id="2.3.2.27" evidence="6"/>
<dbReference type="Gene3D" id="3.10.100.10">
    <property type="entry name" value="Mannose-Binding Protein A, subunit A"/>
    <property type="match status" value="1"/>
</dbReference>
<dbReference type="SUPFAM" id="SSF56436">
    <property type="entry name" value="C-type lectin-like"/>
    <property type="match status" value="1"/>
</dbReference>
<dbReference type="CDD" id="cd00037">
    <property type="entry name" value="CLECT"/>
    <property type="match status" value="1"/>
</dbReference>
<evidence type="ECO:0000256" key="3">
    <source>
        <dbReference type="ARBA" id="ARBA00004496"/>
    </source>
</evidence>
<evidence type="ECO:0000256" key="13">
    <source>
        <dbReference type="ARBA" id="ARBA00056267"/>
    </source>
</evidence>
<dbReference type="PANTHER" id="PTHR13931">
    <property type="entry name" value="UBIQUITINATION FACTOR E4"/>
    <property type="match status" value="1"/>
</dbReference>
<keyword evidence="7" id="KW-0963">Cytoplasm</keyword>
<comment type="function">
    <text evidence="13">Ubiquitin-protein ligase that probably functions as an E3 ligase in conjunction with specific E1 and E2 ligases. May also function as an E4 ligase mediating the assembly of polyubiquitin chains on substrates ubiquitinated by another E3 ubiquitin ligase. May regulate myosin assembly in striated muscles together with STUB1 and VCP/p97 by targeting myosin chaperone UNC45B for proteasomal degradation.</text>
</comment>
<feature type="compositionally biased region" description="Low complexity" evidence="17">
    <location>
        <begin position="30"/>
        <end position="58"/>
    </location>
</feature>
<feature type="region of interest" description="Disordered" evidence="17">
    <location>
        <begin position="1115"/>
        <end position="1140"/>
    </location>
</feature>
<dbReference type="PROSITE" id="PS51698">
    <property type="entry name" value="U_BOX"/>
    <property type="match status" value="1"/>
</dbReference>
<dbReference type="SMART" id="SM00034">
    <property type="entry name" value="CLECT"/>
    <property type="match status" value="1"/>
</dbReference>
<dbReference type="GO" id="GO:0036503">
    <property type="term" value="P:ERAD pathway"/>
    <property type="evidence" value="ECO:0007669"/>
    <property type="project" value="InterPro"/>
</dbReference>
<sequence length="1584" mass="181752">MSELTPDEIRRRRLARLAGNQTTPPDGDRSSGTQSTPSSQSSERQSSQSTPSQSSVDTTQRRTLPSTLSVDPITPDSQRSMEVDSECSEKQFQSQMDVDSGIETMEVDETETKYDVKRRREVGAEANEEQMLSAIRSIFLVSWKESSSDTLHLPQLRDSVDEGCIDYKDLVNETVMEVLLKIRESSDNPILKLRTASPRKPGSSPKTSLAPSLQLRREFKYEPEKCKDTDLINYLLDSYDRVAIEERTAPKTKVGLYEGDYVIQQWFYKEFLLDQDLECPYYYLIYCLTIFREDFYQSLYRQSVLIKIRSVRQDKDTFCYKSPPGCLPELTQTICSDKDTFCKVSYKSPPGCLPELVQTICSDKDTFCSVKKSTGCLPELVQTICSDKDTFCKVSYKSPPGCLPELVQTICSDKDTFCKVSNKSPPGCLPELVQTICSDKDTFCKVSYKSPPGCLPELVQTICSDKDTFCKVSYKSPPGCLLELVQTICSDKDTFCKVSYKSPPGCLLELVQTICSDKDTFCKVSYKSPPGCLLELVQTICSDKDTFCKVSYKSPPGCLLELVQTICSDKDTFCRIFEPVLHSLTRMIHPLSLDSDEYKDPLCVITELCEIKSGNTRPVCSLIVKQSNWLPDSLTQAAGIELEKLSVLGPFLGLSLFAEDNTRVVEKYFSGHQLTPDNIRITQQSLQHGLEFVRNELYKITHNILVNSDSRDAALSFIATSLERNSKKSQIQVDERYVAGDGFMLNLLSVLQMLTVNKISLEKVDPYYPFHPNSRVSIKSETRLRALPNDCDKWTEKLKSEKKPPWQDPKFPTECFFVTLHCHHLSIVPATRRYQQRLKAIRDVSRMVDELENTEPIWSKLPNAARNKELLKKWKSQVQRLNKSKLCADAAVLDESLLRRCLQFYEVHSDYMLKVADPKSSGVTLPLPTDVPMQFAALPDFYIEDLAEFLQFILQYMPHVADDPSMDRILHLLVVLVCSSNYIGNPYLIAKLVEVIFVMNPAVQPRSQSLNEKFLMHPLALQHLVPALMNFYTDIESTGASSEFYDKFAIRYHLSIILKVMWTIPAHQNRMIEEAKKGKSFVKFVNMLMNDTTFLLDESLDCLKRIHEIQEALENTEEWEKQSRNGRNNPGSSSNSRQRQLAMDEKQCRSYLTLATETVDMFHYLTQKIIGPFLDSHLGDRLAAMLNFNLQQLCGSKCKNLKVKNPEKYGWEPKKLLDSLTDIYLHLDCDAFANTIANDERSYKKELFDDAIGRMRRARIKTEQEIDKFRKLQDKVEDLVRDKNLAETDYGEIPEEFKDPLMDTLLDDPVILPSGTVMEKSIIMRHLLNSQTDPFNRQPLTEDELKPATDLKKKIQQWKIEKRKSKRCIQDLRFKELYPSTQWRSSDTTIYLFQQTSTTLEECTVMCAQNPICRAVFIYQNVCFGISSLTPDSSMRSKVRTFVKQPNYECDGRDFVYYDGLCVMASTDKLNWYEARTYCENQDGHLLVLDSEQKINDTMEFLQTYYQHNSQLYVGAHDGSTEDEWKWVSMTKASDYFYWRIGQPNNEDTEYPNKTANCGAVFPTNDLELQDEYCYDKKRFICEM</sequence>
<dbReference type="InterPro" id="IPR016186">
    <property type="entry name" value="C-type_lectin-like/link_sf"/>
</dbReference>
<dbReference type="SUPFAM" id="SSF57850">
    <property type="entry name" value="RING/U-box"/>
    <property type="match status" value="1"/>
</dbReference>
<keyword evidence="10" id="KW-0833">Ubl conjugation pathway</keyword>
<dbReference type="InterPro" id="IPR003613">
    <property type="entry name" value="Ubox_domain"/>
</dbReference>
<feature type="region of interest" description="Disordered" evidence="17">
    <location>
        <begin position="1"/>
        <end position="94"/>
    </location>
</feature>
<evidence type="ECO:0000256" key="12">
    <source>
        <dbReference type="ARBA" id="ARBA00023242"/>
    </source>
</evidence>
<evidence type="ECO:0000256" key="16">
    <source>
        <dbReference type="ARBA" id="ARBA00083610"/>
    </source>
</evidence>
<dbReference type="InterPro" id="IPR019474">
    <property type="entry name" value="Ub_conjug_fac_E4_core"/>
</dbReference>
<comment type="pathway">
    <text evidence="4">Protein modification; protein ubiquitination.</text>
</comment>
<feature type="compositionally biased region" description="Polar residues" evidence="17">
    <location>
        <begin position="61"/>
        <end position="80"/>
    </location>
</feature>